<dbReference type="InterPro" id="IPR001537">
    <property type="entry name" value="SpoU_MeTrfase"/>
</dbReference>
<comment type="catalytic activity">
    <reaction evidence="5">
        <text>uridine(32) in tRNA + S-adenosyl-L-methionine = 2'-O-methyluridine(32) in tRNA + S-adenosyl-L-homocysteine + H(+)</text>
        <dbReference type="Rhea" id="RHEA:42936"/>
        <dbReference type="Rhea" id="RHEA-COMP:10107"/>
        <dbReference type="Rhea" id="RHEA-COMP:10290"/>
        <dbReference type="ChEBI" id="CHEBI:15378"/>
        <dbReference type="ChEBI" id="CHEBI:57856"/>
        <dbReference type="ChEBI" id="CHEBI:59789"/>
        <dbReference type="ChEBI" id="CHEBI:65315"/>
        <dbReference type="ChEBI" id="CHEBI:74478"/>
        <dbReference type="EC" id="2.1.1.200"/>
    </reaction>
</comment>
<sequence>MAGTDFQRGLMTAGPAIILVEPQLGENIGMVARAMANFGLSELRLVNPRDGWPSEKARAAASRADHVIDAVTVFDDLASALADLNFVFATTARQRDGFKSVRGPVEAGRVLRTRHAMGQRTGILFGRERFGLYNDEVGLADEIVTFPVDPDFSSLNIAQAALLMSYEWMKSGLEDETKTNFSGPDMKPASKEELHGLFAYLEGALEARGYFRPAPKKPKMVDNLRAVLTRAGFAEPELKVLRGIISSLDRFSPAMPRGEGSPGDDPRRLPAAVARARKAEGDRLAGKATGKDDDMPPLGGKGTDND</sequence>
<evidence type="ECO:0000256" key="5">
    <source>
        <dbReference type="RuleBase" id="RU362024"/>
    </source>
</evidence>
<keyword evidence="9" id="KW-1185">Reference proteome</keyword>
<dbReference type="InterPro" id="IPR029026">
    <property type="entry name" value="tRNA_m1G_MTases_N"/>
</dbReference>
<feature type="region of interest" description="Disordered" evidence="6">
    <location>
        <begin position="251"/>
        <end position="306"/>
    </location>
</feature>
<evidence type="ECO:0000256" key="6">
    <source>
        <dbReference type="SAM" id="MobiDB-lite"/>
    </source>
</evidence>
<comment type="catalytic activity">
    <reaction evidence="5">
        <text>cytidine(32) in tRNA + S-adenosyl-L-methionine = 2'-O-methylcytidine(32) in tRNA + S-adenosyl-L-homocysteine + H(+)</text>
        <dbReference type="Rhea" id="RHEA:42932"/>
        <dbReference type="Rhea" id="RHEA-COMP:10288"/>
        <dbReference type="Rhea" id="RHEA-COMP:10289"/>
        <dbReference type="ChEBI" id="CHEBI:15378"/>
        <dbReference type="ChEBI" id="CHEBI:57856"/>
        <dbReference type="ChEBI" id="CHEBI:59789"/>
        <dbReference type="ChEBI" id="CHEBI:74495"/>
        <dbReference type="ChEBI" id="CHEBI:82748"/>
        <dbReference type="EC" id="2.1.1.200"/>
    </reaction>
</comment>
<dbReference type="Gene3D" id="3.40.1280.10">
    <property type="match status" value="1"/>
</dbReference>
<dbReference type="NCBIfam" id="TIGR00050">
    <property type="entry name" value="rRNA_methyl_1"/>
    <property type="match status" value="1"/>
</dbReference>
<keyword evidence="4 5" id="KW-0949">S-adenosyl-L-methionine</keyword>
<keyword evidence="5" id="KW-0963">Cytoplasm</keyword>
<dbReference type="SUPFAM" id="SSF75217">
    <property type="entry name" value="alpha/beta knot"/>
    <property type="match status" value="1"/>
</dbReference>
<evidence type="ECO:0000256" key="2">
    <source>
        <dbReference type="ARBA" id="ARBA00022603"/>
    </source>
</evidence>
<reference evidence="9" key="1">
    <citation type="journal article" date="2019" name="Int. J. Syst. Evol. Microbiol.">
        <title>The Global Catalogue of Microorganisms (GCM) 10K type strain sequencing project: providing services to taxonomists for standard genome sequencing and annotation.</title>
        <authorList>
            <consortium name="The Broad Institute Genomics Platform"/>
            <consortium name="The Broad Institute Genome Sequencing Center for Infectious Disease"/>
            <person name="Wu L."/>
            <person name="Ma J."/>
        </authorList>
    </citation>
    <scope>NUCLEOTIDE SEQUENCE [LARGE SCALE GENOMIC DNA]</scope>
    <source>
        <strain evidence="9">CGMCC 1.16225</strain>
    </source>
</reference>
<dbReference type="EMBL" id="JBHUGZ010000007">
    <property type="protein sequence ID" value="MFD1983115.1"/>
    <property type="molecule type" value="Genomic_DNA"/>
</dbReference>
<name>A0ABW4U9N4_9HYPH</name>
<proteinExistence type="inferred from homology"/>
<feature type="compositionally biased region" description="Basic and acidic residues" evidence="6">
    <location>
        <begin position="277"/>
        <end position="294"/>
    </location>
</feature>
<evidence type="ECO:0000313" key="8">
    <source>
        <dbReference type="EMBL" id="MFD1983115.1"/>
    </source>
</evidence>
<comment type="similarity">
    <text evidence="1">Belongs to the class IV-like SAM-binding methyltransferase superfamily. RNA methyltransferase TrmH family.</text>
</comment>
<comment type="subcellular location">
    <subcellularLocation>
        <location evidence="5">Cytoplasm</location>
    </subcellularLocation>
</comment>
<evidence type="ECO:0000259" key="7">
    <source>
        <dbReference type="Pfam" id="PF00588"/>
    </source>
</evidence>
<protein>
    <recommendedName>
        <fullName evidence="5">tRNA (cytidine/uridine-2'-O-)-methyltransferase TrmJ</fullName>
        <ecNumber evidence="5">2.1.1.200</ecNumber>
    </recommendedName>
    <alternativeName>
        <fullName evidence="5">tRNA (cytidine(32)/uridine(32)-2'-O)-methyltransferase</fullName>
    </alternativeName>
    <alternativeName>
        <fullName evidence="5">tRNA Cm32/Um32 methyltransferase</fullName>
    </alternativeName>
</protein>
<dbReference type="PANTHER" id="PTHR42786:SF7">
    <property type="entry name" value="TRNA_RRNA METHYLTRANSFERASE SPOU TYPE DOMAIN-CONTAINING PROTEIN"/>
    <property type="match status" value="1"/>
</dbReference>
<keyword evidence="5" id="KW-0819">tRNA processing</keyword>
<gene>
    <name evidence="5" type="primary">trmJ</name>
    <name evidence="8" type="ORF">ACFSOZ_10575</name>
</gene>
<dbReference type="EC" id="2.1.1.200" evidence="5"/>
<comment type="function">
    <text evidence="5">Catalyzes the formation of 2'O-methylated cytidine (Cm32) or 2'O-methylated uridine (Um32) at position 32 in tRNA.</text>
</comment>
<keyword evidence="2 5" id="KW-0489">Methyltransferase</keyword>
<dbReference type="CDD" id="cd18093">
    <property type="entry name" value="SpoU-like_TrmJ"/>
    <property type="match status" value="1"/>
</dbReference>
<dbReference type="Gene3D" id="1.10.8.590">
    <property type="match status" value="1"/>
</dbReference>
<dbReference type="GO" id="GO:0032259">
    <property type="term" value="P:methylation"/>
    <property type="evidence" value="ECO:0007669"/>
    <property type="project" value="UniProtKB-KW"/>
</dbReference>
<dbReference type="PANTHER" id="PTHR42786">
    <property type="entry name" value="TRNA/RRNA METHYLTRANSFERASE"/>
    <property type="match status" value="1"/>
</dbReference>
<accession>A0ABW4U9N4</accession>
<dbReference type="Proteomes" id="UP001597405">
    <property type="component" value="Unassembled WGS sequence"/>
</dbReference>
<comment type="subunit">
    <text evidence="5">Homodimer.</text>
</comment>
<dbReference type="InterPro" id="IPR029028">
    <property type="entry name" value="Alpha/beta_knot_MTases"/>
</dbReference>
<comment type="caution">
    <text evidence="8">The sequence shown here is derived from an EMBL/GenBank/DDBJ whole genome shotgun (WGS) entry which is preliminary data.</text>
</comment>
<dbReference type="InterPro" id="IPR004384">
    <property type="entry name" value="RNA_MeTrfase_TrmJ/LasT"/>
</dbReference>
<dbReference type="Pfam" id="PF00588">
    <property type="entry name" value="SpoU_methylase"/>
    <property type="match status" value="1"/>
</dbReference>
<evidence type="ECO:0000256" key="4">
    <source>
        <dbReference type="ARBA" id="ARBA00022691"/>
    </source>
</evidence>
<dbReference type="RefSeq" id="WP_379097006.1">
    <property type="nucleotide sequence ID" value="NZ_JBHUGZ010000007.1"/>
</dbReference>
<keyword evidence="3" id="KW-0808">Transferase</keyword>
<feature type="domain" description="tRNA/rRNA methyltransferase SpoU type" evidence="7">
    <location>
        <begin position="16"/>
        <end position="166"/>
    </location>
</feature>
<organism evidence="8 9">
    <name type="scientific">Mesorhizobium newzealandense</name>
    <dbReference type="NCBI Taxonomy" id="1300302"/>
    <lineage>
        <taxon>Bacteria</taxon>
        <taxon>Pseudomonadati</taxon>
        <taxon>Pseudomonadota</taxon>
        <taxon>Alphaproteobacteria</taxon>
        <taxon>Hyphomicrobiales</taxon>
        <taxon>Phyllobacteriaceae</taxon>
        <taxon>Mesorhizobium</taxon>
    </lineage>
</organism>
<dbReference type="GO" id="GO:0008168">
    <property type="term" value="F:methyltransferase activity"/>
    <property type="evidence" value="ECO:0007669"/>
    <property type="project" value="UniProtKB-KW"/>
</dbReference>
<evidence type="ECO:0000313" key="9">
    <source>
        <dbReference type="Proteomes" id="UP001597405"/>
    </source>
</evidence>
<evidence type="ECO:0000256" key="3">
    <source>
        <dbReference type="ARBA" id="ARBA00022679"/>
    </source>
</evidence>
<evidence type="ECO:0000256" key="1">
    <source>
        <dbReference type="ARBA" id="ARBA00007228"/>
    </source>
</evidence>